<dbReference type="SUPFAM" id="SSF51735">
    <property type="entry name" value="NAD(P)-binding Rossmann-fold domains"/>
    <property type="match status" value="1"/>
</dbReference>
<evidence type="ECO:0000259" key="12">
    <source>
        <dbReference type="Pfam" id="PF07479"/>
    </source>
</evidence>
<feature type="binding site" evidence="8">
    <location>
        <position position="279"/>
    </location>
    <ligand>
        <name>NADPH</name>
        <dbReference type="ChEBI" id="CHEBI:57783"/>
    </ligand>
</feature>
<dbReference type="PRINTS" id="PR00077">
    <property type="entry name" value="GPDHDRGNASE"/>
</dbReference>
<feature type="binding site" evidence="8">
    <location>
        <position position="138"/>
    </location>
    <ligand>
        <name>NADPH</name>
        <dbReference type="ChEBI" id="CHEBI:57783"/>
    </ligand>
</feature>
<feature type="binding site" evidence="8">
    <location>
        <position position="252"/>
    </location>
    <ligand>
        <name>sn-glycerol 3-phosphate</name>
        <dbReference type="ChEBI" id="CHEBI:57597"/>
    </ligand>
</feature>
<comment type="subcellular location">
    <subcellularLocation>
        <location evidence="8">Cytoplasm</location>
    </subcellularLocation>
</comment>
<dbReference type="InterPro" id="IPR036291">
    <property type="entry name" value="NAD(P)-bd_dom_sf"/>
</dbReference>
<comment type="function">
    <text evidence="8">Catalyzes the reduction of the glycolytic intermediate dihydroxyacetone phosphate (DHAP) to sn-glycerol 3-phosphate (G3P), the key precursor for phospholipid synthesis.</text>
</comment>
<feature type="binding site" evidence="8">
    <location>
        <position position="104"/>
    </location>
    <ligand>
        <name>sn-glycerol 3-phosphate</name>
        <dbReference type="ChEBI" id="CHEBI:57597"/>
    </ligand>
</feature>
<dbReference type="InterPro" id="IPR006168">
    <property type="entry name" value="G3P_DH_NAD-dep"/>
</dbReference>
<evidence type="ECO:0000256" key="4">
    <source>
        <dbReference type="ARBA" id="ARBA00023027"/>
    </source>
</evidence>
<keyword evidence="14" id="KW-1185">Reference proteome</keyword>
<organism evidence="13 14">
    <name type="scientific">Actinotalea lenta</name>
    <dbReference type="NCBI Taxonomy" id="3064654"/>
    <lineage>
        <taxon>Bacteria</taxon>
        <taxon>Bacillati</taxon>
        <taxon>Actinomycetota</taxon>
        <taxon>Actinomycetes</taxon>
        <taxon>Micrococcales</taxon>
        <taxon>Cellulomonadaceae</taxon>
        <taxon>Actinotalea</taxon>
    </lineage>
</organism>
<dbReference type="GO" id="GO:0047952">
    <property type="term" value="F:glycerol-3-phosphate dehydrogenase [NAD(P)+] activity"/>
    <property type="evidence" value="ECO:0007669"/>
    <property type="project" value="UniProtKB-EC"/>
</dbReference>
<dbReference type="NCBIfam" id="NF000942">
    <property type="entry name" value="PRK00094.1-4"/>
    <property type="match status" value="1"/>
</dbReference>
<evidence type="ECO:0000256" key="9">
    <source>
        <dbReference type="RuleBase" id="RU000437"/>
    </source>
</evidence>
<dbReference type="Gene3D" id="3.40.50.720">
    <property type="entry name" value="NAD(P)-binding Rossmann-like Domain"/>
    <property type="match status" value="1"/>
</dbReference>
<evidence type="ECO:0000256" key="3">
    <source>
        <dbReference type="ARBA" id="ARBA00023002"/>
    </source>
</evidence>
<feature type="binding site" evidence="8">
    <location>
        <position position="254"/>
    </location>
    <ligand>
        <name>sn-glycerol 3-phosphate</name>
        <dbReference type="ChEBI" id="CHEBI:57597"/>
    </ligand>
</feature>
<comment type="pathway">
    <text evidence="8">Membrane lipid metabolism; glycerophospholipid metabolism.</text>
</comment>
<feature type="domain" description="Glycerol-3-phosphate dehydrogenase NAD-dependent C-terminal" evidence="12">
    <location>
        <begin position="178"/>
        <end position="315"/>
    </location>
</feature>
<dbReference type="EC" id="1.1.1.94" evidence="8"/>
<feature type="binding site" evidence="8">
    <location>
        <position position="11"/>
    </location>
    <ligand>
        <name>NADPH</name>
        <dbReference type="ChEBI" id="CHEBI:57783"/>
    </ligand>
</feature>
<keyword evidence="4 8" id="KW-0520">NAD</keyword>
<dbReference type="PANTHER" id="PTHR11728">
    <property type="entry name" value="GLYCEROL-3-PHOSPHATE DEHYDROGENASE"/>
    <property type="match status" value="1"/>
</dbReference>
<dbReference type="NCBIfam" id="NF000940">
    <property type="entry name" value="PRK00094.1-2"/>
    <property type="match status" value="1"/>
</dbReference>
<keyword evidence="7 8" id="KW-1208">Phospholipid metabolism</keyword>
<comment type="catalytic activity">
    <reaction evidence="8 10">
        <text>sn-glycerol 3-phosphate + NADP(+) = dihydroxyacetone phosphate + NADPH + H(+)</text>
        <dbReference type="Rhea" id="RHEA:11096"/>
        <dbReference type="ChEBI" id="CHEBI:15378"/>
        <dbReference type="ChEBI" id="CHEBI:57597"/>
        <dbReference type="ChEBI" id="CHEBI:57642"/>
        <dbReference type="ChEBI" id="CHEBI:57783"/>
        <dbReference type="ChEBI" id="CHEBI:58349"/>
        <dbReference type="EC" id="1.1.1.94"/>
    </reaction>
</comment>
<feature type="binding site" evidence="8">
    <location>
        <position position="242"/>
    </location>
    <ligand>
        <name>sn-glycerol 3-phosphate</name>
        <dbReference type="ChEBI" id="CHEBI:57597"/>
    </ligand>
</feature>
<comment type="caution">
    <text evidence="8">Lacks conserved residue(s) required for the propagation of feature annotation.</text>
</comment>
<dbReference type="InterPro" id="IPR013328">
    <property type="entry name" value="6PGD_dom2"/>
</dbReference>
<keyword evidence="5 8" id="KW-0443">Lipid metabolism</keyword>
<name>A0ABT9DBB2_9CELL</name>
<sequence length="331" mass="34071">MRVAVLGAGAWGSTFASVLADAGNDVMVWGRDPAVVARIADQHRSPAVAELVVPDTVRATTDPALAMRGAELVAVAVPAQSAREILTPLAGLLEPGAVVLSLMKGIELSTGLRMSQVIVEALGVPASRVAVLSGPNLAREIAQHQPTATVIAAQDEELARRLTAVCATGWFRPYTNTDVIGVELCGAVKNVVAIGIGIAQGRGYGDNTTATLITRGLAEIARLGLALGADVETFAGLAGMGDLFATCDSPLSRNHQLGRRIGEGMDLEHALAATPGTAEGVKTARSVVELAQRIGVDMPISSAVSAVLHEGQPVDLMGELLLARPHKADGV</sequence>
<keyword evidence="8" id="KW-0963">Cytoplasm</keyword>
<feature type="binding site" evidence="8">
    <location>
        <position position="189"/>
    </location>
    <ligand>
        <name>sn-glycerol 3-phosphate</name>
        <dbReference type="ChEBI" id="CHEBI:57597"/>
    </ligand>
</feature>
<dbReference type="HAMAP" id="MF_00394">
    <property type="entry name" value="NAD_Glyc3P_dehydrog"/>
    <property type="match status" value="1"/>
</dbReference>
<dbReference type="RefSeq" id="WP_304601767.1">
    <property type="nucleotide sequence ID" value="NZ_JAUQYO010000001.1"/>
</dbReference>
<dbReference type="SUPFAM" id="SSF48179">
    <property type="entry name" value="6-phosphogluconate dehydrogenase C-terminal domain-like"/>
    <property type="match status" value="1"/>
</dbReference>
<evidence type="ECO:0000313" key="13">
    <source>
        <dbReference type="EMBL" id="MDO8108179.1"/>
    </source>
</evidence>
<dbReference type="InterPro" id="IPR011128">
    <property type="entry name" value="G3P_DH_NAD-dep_N"/>
</dbReference>
<keyword evidence="6 8" id="KW-0594">Phospholipid biosynthesis</keyword>
<comment type="catalytic activity">
    <reaction evidence="8">
        <text>sn-glycerol 3-phosphate + NAD(+) = dihydroxyacetone phosphate + NADH + H(+)</text>
        <dbReference type="Rhea" id="RHEA:11092"/>
        <dbReference type="ChEBI" id="CHEBI:15378"/>
        <dbReference type="ChEBI" id="CHEBI:57540"/>
        <dbReference type="ChEBI" id="CHEBI:57597"/>
        <dbReference type="ChEBI" id="CHEBI:57642"/>
        <dbReference type="ChEBI" id="CHEBI:57945"/>
        <dbReference type="EC" id="1.1.1.94"/>
    </reaction>
</comment>
<evidence type="ECO:0000256" key="7">
    <source>
        <dbReference type="ARBA" id="ARBA00023264"/>
    </source>
</evidence>
<feature type="binding site" evidence="8">
    <location>
        <position position="134"/>
    </location>
    <ligand>
        <name>sn-glycerol 3-phosphate</name>
        <dbReference type="ChEBI" id="CHEBI:57597"/>
    </ligand>
</feature>
<evidence type="ECO:0000256" key="6">
    <source>
        <dbReference type="ARBA" id="ARBA00023209"/>
    </source>
</evidence>
<evidence type="ECO:0000256" key="8">
    <source>
        <dbReference type="HAMAP-Rule" id="MF_00394"/>
    </source>
</evidence>
<comment type="similarity">
    <text evidence="1 8 9">Belongs to the NAD-dependent glycerol-3-phosphate dehydrogenase family.</text>
</comment>
<keyword evidence="2 8" id="KW-0444">Lipid biosynthesis</keyword>
<dbReference type="PIRSF" id="PIRSF000114">
    <property type="entry name" value="Glycerol-3-P_dh"/>
    <property type="match status" value="1"/>
</dbReference>
<feature type="binding site" evidence="8">
    <location>
        <position position="253"/>
    </location>
    <ligand>
        <name>sn-glycerol 3-phosphate</name>
        <dbReference type="ChEBI" id="CHEBI:57597"/>
    </ligand>
</feature>
<dbReference type="InterPro" id="IPR008927">
    <property type="entry name" value="6-PGluconate_DH-like_C_sf"/>
</dbReference>
<comment type="caution">
    <text evidence="13">The sequence shown here is derived from an EMBL/GenBank/DDBJ whole genome shotgun (WGS) entry which is preliminary data.</text>
</comment>
<feature type="binding site" evidence="8">
    <location>
        <position position="104"/>
    </location>
    <ligand>
        <name>NADPH</name>
        <dbReference type="ChEBI" id="CHEBI:57783"/>
    </ligand>
</feature>
<evidence type="ECO:0000259" key="11">
    <source>
        <dbReference type="Pfam" id="PF01210"/>
    </source>
</evidence>
<dbReference type="EMBL" id="JAUQYP010000001">
    <property type="protein sequence ID" value="MDO8108179.1"/>
    <property type="molecule type" value="Genomic_DNA"/>
</dbReference>
<dbReference type="Pfam" id="PF01210">
    <property type="entry name" value="NAD_Gly3P_dh_N"/>
    <property type="match status" value="1"/>
</dbReference>
<evidence type="ECO:0000256" key="10">
    <source>
        <dbReference type="RuleBase" id="RU000439"/>
    </source>
</evidence>
<keyword evidence="8" id="KW-0547">Nucleotide-binding</keyword>
<evidence type="ECO:0000256" key="5">
    <source>
        <dbReference type="ARBA" id="ARBA00023098"/>
    </source>
</evidence>
<feature type="binding site" evidence="8">
    <location>
        <position position="253"/>
    </location>
    <ligand>
        <name>NADPH</name>
        <dbReference type="ChEBI" id="CHEBI:57783"/>
    </ligand>
</feature>
<dbReference type="InterPro" id="IPR006109">
    <property type="entry name" value="G3P_DH_NAD-dep_C"/>
</dbReference>
<feature type="active site" description="Proton acceptor" evidence="8">
    <location>
        <position position="189"/>
    </location>
</feature>
<feature type="binding site" evidence="8">
    <location>
        <position position="31"/>
    </location>
    <ligand>
        <name>NADPH</name>
        <dbReference type="ChEBI" id="CHEBI:57783"/>
    </ligand>
</feature>
<keyword evidence="8" id="KW-0521">NADP</keyword>
<accession>A0ABT9DBB2</accession>
<dbReference type="PROSITE" id="PS00957">
    <property type="entry name" value="NAD_G3PDH"/>
    <property type="match status" value="1"/>
</dbReference>
<evidence type="ECO:0000313" key="14">
    <source>
        <dbReference type="Proteomes" id="UP001232536"/>
    </source>
</evidence>
<dbReference type="Pfam" id="PF07479">
    <property type="entry name" value="NAD_Gly3P_dh_C"/>
    <property type="match status" value="1"/>
</dbReference>
<keyword evidence="3 8" id="KW-0560">Oxidoreductase</keyword>
<dbReference type="Gene3D" id="1.10.1040.10">
    <property type="entry name" value="N-(1-d-carboxylethyl)-l-norvaline Dehydrogenase, domain 2"/>
    <property type="match status" value="1"/>
</dbReference>
<feature type="domain" description="Glycerol-3-phosphate dehydrogenase NAD-dependent N-terminal" evidence="11">
    <location>
        <begin position="3"/>
        <end position="158"/>
    </location>
</feature>
<proteinExistence type="inferred from homology"/>
<protein>
    <recommendedName>
        <fullName evidence="8">Glycerol-3-phosphate dehydrogenase [NAD(P)+]</fullName>
        <ecNumber evidence="8">1.1.1.94</ecNumber>
    </recommendedName>
    <alternativeName>
        <fullName evidence="8">NAD(P)(+)-dependent glycerol-3-phosphate dehydrogenase</fullName>
    </alternativeName>
    <alternativeName>
        <fullName evidence="8">NAD(P)H-dependent dihydroxyacetone-phosphate reductase</fullName>
    </alternativeName>
</protein>
<dbReference type="PANTHER" id="PTHR11728:SF1">
    <property type="entry name" value="GLYCEROL-3-PHOSPHATE DEHYDROGENASE [NAD(+)] 2, CHLOROPLASTIC"/>
    <property type="match status" value="1"/>
</dbReference>
<reference evidence="13 14" key="1">
    <citation type="submission" date="2023-07" db="EMBL/GenBank/DDBJ databases">
        <title>Description of novel actinomycetes strains, isolated from tidal flat sediment.</title>
        <authorList>
            <person name="Lu C."/>
        </authorList>
    </citation>
    <scope>NUCLEOTIDE SEQUENCE [LARGE SCALE GENOMIC DNA]</scope>
    <source>
        <strain evidence="13 14">SYSU T00b441</strain>
    </source>
</reference>
<gene>
    <name evidence="8" type="primary">gpsA</name>
    <name evidence="13" type="ORF">Q6348_13335</name>
</gene>
<evidence type="ECO:0000256" key="2">
    <source>
        <dbReference type="ARBA" id="ARBA00022516"/>
    </source>
</evidence>
<evidence type="ECO:0000256" key="1">
    <source>
        <dbReference type="ARBA" id="ARBA00011009"/>
    </source>
</evidence>
<dbReference type="Proteomes" id="UP001232536">
    <property type="component" value="Unassembled WGS sequence"/>
</dbReference>